<keyword evidence="3" id="KW-1185">Reference proteome</keyword>
<organism evidence="2 3">
    <name type="scientific">Streptantibioticus cattleyicolor (strain ATCC 35852 / DSM 46488 / JCM 4925 / NBRC 14057 / NRRL 8057)</name>
    <name type="common">Streptomyces cattleya</name>
    <dbReference type="NCBI Taxonomy" id="1003195"/>
    <lineage>
        <taxon>Bacteria</taxon>
        <taxon>Bacillati</taxon>
        <taxon>Actinomycetota</taxon>
        <taxon>Actinomycetes</taxon>
        <taxon>Kitasatosporales</taxon>
        <taxon>Streptomycetaceae</taxon>
        <taxon>Streptantibioticus</taxon>
    </lineage>
</organism>
<dbReference type="GO" id="GO:0016787">
    <property type="term" value="F:hydrolase activity"/>
    <property type="evidence" value="ECO:0007669"/>
    <property type="project" value="UniProtKB-KW"/>
</dbReference>
<dbReference type="PROSITE" id="PS51318">
    <property type="entry name" value="TAT"/>
    <property type="match status" value="1"/>
</dbReference>
<gene>
    <name evidence="2" type="ordered locus">SCATT_p13810</name>
</gene>
<dbReference type="PANTHER" id="PTHR35569:SF1">
    <property type="entry name" value="CYANAMIDE HYDRATASE DDI2-RELATED"/>
    <property type="match status" value="1"/>
</dbReference>
<sequence length="265" mass="28566">MMDNSNEHNDVTRRMVLGRGASIAVAGAVTALTTGAVAAPAARAATPGPRPDALPSSVAGVPIPDSRLAREAVAFARGAAPEVLFNHVMRTYVFGALVFDRRGVRYDRELVFVASVLHDLGLVESFQTPTERFEVDGADAAQRFLLRHRMSADRAALVWDAIALHTSVGIATRKRPEIAMVSVGSGLDFSGNGLQQIPSDVLEEVLTAFPREGFKEDAVDRILSLCRTKPMAELMHPFVEVGRRHIPGFPVPTVEDMLLAAPFDS</sequence>
<dbReference type="HOGENOM" id="CLU_070871_0_1_11"/>
<dbReference type="KEGG" id="scy:SCATT_p13810"/>
<dbReference type="EMBL" id="CP003229">
    <property type="protein sequence ID" value="AEW99574.1"/>
    <property type="molecule type" value="Genomic_DNA"/>
</dbReference>
<evidence type="ECO:0000259" key="1">
    <source>
        <dbReference type="Pfam" id="PF01966"/>
    </source>
</evidence>
<name>G8XG44_STREN</name>
<reference evidence="3" key="1">
    <citation type="submission" date="2011-12" db="EMBL/GenBank/DDBJ databases">
        <title>Complete genome sequence of Streptomyces cattleya strain DSM 46488.</title>
        <authorList>
            <person name="Ou H.-Y."/>
            <person name="Li P."/>
            <person name="Zhao C."/>
            <person name="O'Hagan D."/>
            <person name="Deng Z."/>
        </authorList>
    </citation>
    <scope>NUCLEOTIDE SEQUENCE [LARGE SCALE GENOMIC DNA]</scope>
    <source>
        <strain evidence="3">ATCC 35852 / DSM 46488 / JCM 4925 / NBRC 14057 / NRRL 8057</strain>
        <plasmid evidence="3">Plasmid pSCATT</plasmid>
    </source>
</reference>
<geneLocation type="plasmid" evidence="2 3">
    <name>pSCATT</name>
</geneLocation>
<dbReference type="AlphaFoldDB" id="G8XG44"/>
<dbReference type="Pfam" id="PF01966">
    <property type="entry name" value="HD"/>
    <property type="match status" value="1"/>
</dbReference>
<dbReference type="Gene3D" id="1.10.3210.10">
    <property type="entry name" value="Hypothetical protein af1432"/>
    <property type="match status" value="1"/>
</dbReference>
<evidence type="ECO:0000313" key="2">
    <source>
        <dbReference type="EMBL" id="AEW99574.1"/>
    </source>
</evidence>
<proteinExistence type="predicted"/>
<dbReference type="PANTHER" id="PTHR35569">
    <property type="entry name" value="CYANAMIDE HYDRATASE DDI2-RELATED"/>
    <property type="match status" value="1"/>
</dbReference>
<dbReference type="SUPFAM" id="SSF109604">
    <property type="entry name" value="HD-domain/PDEase-like"/>
    <property type="match status" value="1"/>
</dbReference>
<dbReference type="Proteomes" id="UP000007842">
    <property type="component" value="Plasmid pSCATT"/>
</dbReference>
<keyword evidence="2" id="KW-0614">Plasmid</keyword>
<protein>
    <submittedName>
        <fullName evidence="2">Metal dependent phosphohydrolase</fullName>
    </submittedName>
</protein>
<accession>G8XG44</accession>
<dbReference type="InterPro" id="IPR006674">
    <property type="entry name" value="HD_domain"/>
</dbReference>
<dbReference type="PATRIC" id="fig|1003195.29.peg.7182"/>
<keyword evidence="2" id="KW-0378">Hydrolase</keyword>
<dbReference type="InterPro" id="IPR006311">
    <property type="entry name" value="TAT_signal"/>
</dbReference>
<feature type="domain" description="HD" evidence="1">
    <location>
        <begin position="85"/>
        <end position="172"/>
    </location>
</feature>
<evidence type="ECO:0000313" key="3">
    <source>
        <dbReference type="Proteomes" id="UP000007842"/>
    </source>
</evidence>